<feature type="active site" description="Proton donor" evidence="16">
    <location>
        <position position="215"/>
    </location>
</feature>
<comment type="pathway">
    <text evidence="4 16">Cell wall biogenesis; peptidoglycan biosynthesis.</text>
</comment>
<evidence type="ECO:0000256" key="8">
    <source>
        <dbReference type="ARBA" id="ARBA00022827"/>
    </source>
</evidence>
<keyword evidence="10 16" id="KW-0133">Cell shape</keyword>
<dbReference type="Gene3D" id="3.30.465.10">
    <property type="match status" value="1"/>
</dbReference>
<dbReference type="GO" id="GO:0009252">
    <property type="term" value="P:peptidoglycan biosynthetic process"/>
    <property type="evidence" value="ECO:0007669"/>
    <property type="project" value="UniProtKB-UniRule"/>
</dbReference>
<dbReference type="HAMAP" id="MF_00037">
    <property type="entry name" value="MurB"/>
    <property type="match status" value="1"/>
</dbReference>
<dbReference type="InterPro" id="IPR016169">
    <property type="entry name" value="FAD-bd_PCMH_sub2"/>
</dbReference>
<keyword evidence="12 16" id="KW-0560">Oxidoreductase</keyword>
<protein>
    <recommendedName>
        <fullName evidence="16">UDP-N-acetylenolpyruvoylglucosamine reductase</fullName>
        <ecNumber evidence="16">1.3.1.98</ecNumber>
    </recommendedName>
    <alternativeName>
        <fullName evidence="16">UDP-N-acetylmuramate dehydrogenase</fullName>
    </alternativeName>
</protein>
<reference evidence="18 19" key="1">
    <citation type="journal article" date="2016" name="Environ. Microbiol.">
        <title>Genomic resolution of a cold subsurface aquifer community provides metabolic insights for novel microbes adapted to high CO concentrations.</title>
        <authorList>
            <person name="Probst A.J."/>
            <person name="Castelle C.J."/>
            <person name="Singh A."/>
            <person name="Brown C.T."/>
            <person name="Anantharaman K."/>
            <person name="Sharon I."/>
            <person name="Hug L.A."/>
            <person name="Burstein D."/>
            <person name="Emerson J.B."/>
            <person name="Thomas B.C."/>
            <person name="Banfield J.F."/>
        </authorList>
    </citation>
    <scope>NUCLEOTIDE SEQUENCE [LARGE SCALE GENOMIC DNA]</scope>
    <source>
        <strain evidence="18">CG1_02_37_44</strain>
    </source>
</reference>
<comment type="subcellular location">
    <subcellularLocation>
        <location evidence="3 16">Cytoplasm</location>
    </subcellularLocation>
</comment>
<evidence type="ECO:0000313" key="18">
    <source>
        <dbReference type="EMBL" id="OIO07914.1"/>
    </source>
</evidence>
<dbReference type="SUPFAM" id="SSF56176">
    <property type="entry name" value="FAD-binding/transporter-associated domain-like"/>
    <property type="match status" value="1"/>
</dbReference>
<dbReference type="InterPro" id="IPR016167">
    <property type="entry name" value="FAD-bd_PCMH_sub1"/>
</dbReference>
<dbReference type="InterPro" id="IPR016166">
    <property type="entry name" value="FAD-bd_PCMH"/>
</dbReference>
<evidence type="ECO:0000256" key="6">
    <source>
        <dbReference type="ARBA" id="ARBA00022618"/>
    </source>
</evidence>
<keyword evidence="9 16" id="KW-0521">NADP</keyword>
<dbReference type="Proteomes" id="UP000183192">
    <property type="component" value="Unassembled WGS sequence"/>
</dbReference>
<evidence type="ECO:0000259" key="17">
    <source>
        <dbReference type="PROSITE" id="PS51387"/>
    </source>
</evidence>
<dbReference type="InterPro" id="IPR036635">
    <property type="entry name" value="MurB_C_sf"/>
</dbReference>
<dbReference type="GO" id="GO:0051301">
    <property type="term" value="P:cell division"/>
    <property type="evidence" value="ECO:0007669"/>
    <property type="project" value="UniProtKB-KW"/>
</dbReference>
<sequence length="316" mass="35065">MIENKLRQNVILAPLTTFKIGGPAEYFIEVISRKDLEEAVCWAKDHKKPLTILAGGSNVLINNLGVKGLVIKIYNKNIKVMGIRLNCEAGALLSKAIITAVANNLTDLEWAAGIPGTIGGAIRGNAGSYDNTIGKFIETVEVYNITKNNFFILSRNDCQFEYRGSIFKNNHSLIIWQAIIKLRISEKDKIKNLISKYTDYRIKTQVQPRLPSAGSIFKNITLEEFKKCNQNLAFCFEKEKGAVRNGMIGTGWLIDALGIKGKTIGGAKISLEHGNFIVNTGKATALDVIALISYIKQQVRDKLKVQLIEEIQYVGF</sequence>
<name>A0A1J4T818_9BACT</name>
<dbReference type="NCBIfam" id="TIGR00179">
    <property type="entry name" value="murB"/>
    <property type="match status" value="1"/>
</dbReference>
<dbReference type="STRING" id="1805146.AUJ27_01600"/>
<proteinExistence type="inferred from homology"/>
<evidence type="ECO:0000256" key="5">
    <source>
        <dbReference type="ARBA" id="ARBA00022490"/>
    </source>
</evidence>
<dbReference type="GO" id="GO:0008762">
    <property type="term" value="F:UDP-N-acetylmuramate dehydrogenase activity"/>
    <property type="evidence" value="ECO:0007669"/>
    <property type="project" value="UniProtKB-UniRule"/>
</dbReference>
<evidence type="ECO:0000256" key="16">
    <source>
        <dbReference type="HAMAP-Rule" id="MF_00037"/>
    </source>
</evidence>
<dbReference type="UniPathway" id="UPA00219"/>
<dbReference type="Pfam" id="PF01565">
    <property type="entry name" value="FAD_binding_4"/>
    <property type="match status" value="1"/>
</dbReference>
<evidence type="ECO:0000256" key="13">
    <source>
        <dbReference type="ARBA" id="ARBA00023306"/>
    </source>
</evidence>
<evidence type="ECO:0000313" key="19">
    <source>
        <dbReference type="Proteomes" id="UP000183192"/>
    </source>
</evidence>
<keyword evidence="5 16" id="KW-0963">Cytoplasm</keyword>
<keyword evidence="14 16" id="KW-0961">Cell wall biogenesis/degradation</keyword>
<evidence type="ECO:0000256" key="2">
    <source>
        <dbReference type="ARBA" id="ARBA00003921"/>
    </source>
</evidence>
<feature type="active site" evidence="16">
    <location>
        <position position="310"/>
    </location>
</feature>
<dbReference type="PANTHER" id="PTHR21071">
    <property type="entry name" value="UDP-N-ACETYLENOLPYRUVOYLGLUCOSAMINE REDUCTASE"/>
    <property type="match status" value="1"/>
</dbReference>
<evidence type="ECO:0000256" key="9">
    <source>
        <dbReference type="ARBA" id="ARBA00022857"/>
    </source>
</evidence>
<feature type="active site" evidence="16">
    <location>
        <position position="163"/>
    </location>
</feature>
<evidence type="ECO:0000256" key="10">
    <source>
        <dbReference type="ARBA" id="ARBA00022960"/>
    </source>
</evidence>
<dbReference type="InterPro" id="IPR006094">
    <property type="entry name" value="Oxid_FAD_bind_N"/>
</dbReference>
<evidence type="ECO:0000256" key="4">
    <source>
        <dbReference type="ARBA" id="ARBA00004752"/>
    </source>
</evidence>
<evidence type="ECO:0000256" key="3">
    <source>
        <dbReference type="ARBA" id="ARBA00004496"/>
    </source>
</evidence>
<dbReference type="Gene3D" id="3.30.43.10">
    <property type="entry name" value="Uridine Diphospho-n-acetylenolpyruvylglucosamine Reductase, domain 2"/>
    <property type="match status" value="1"/>
</dbReference>
<evidence type="ECO:0000256" key="11">
    <source>
        <dbReference type="ARBA" id="ARBA00022984"/>
    </source>
</evidence>
<comment type="cofactor">
    <cofactor evidence="1 16">
        <name>FAD</name>
        <dbReference type="ChEBI" id="CHEBI:57692"/>
    </cofactor>
</comment>
<dbReference type="EMBL" id="MNUU01000029">
    <property type="protein sequence ID" value="OIO07914.1"/>
    <property type="molecule type" value="Genomic_DNA"/>
</dbReference>
<dbReference type="AlphaFoldDB" id="A0A1J4T818"/>
<comment type="caution">
    <text evidence="18">The sequence shown here is derived from an EMBL/GenBank/DDBJ whole genome shotgun (WGS) entry which is preliminary data.</text>
</comment>
<dbReference type="GO" id="GO:0071555">
    <property type="term" value="P:cell wall organization"/>
    <property type="evidence" value="ECO:0007669"/>
    <property type="project" value="UniProtKB-KW"/>
</dbReference>
<gene>
    <name evidence="16" type="primary">murB</name>
    <name evidence="18" type="ORF">AUJ27_01600</name>
</gene>
<dbReference type="PANTHER" id="PTHR21071:SF4">
    <property type="entry name" value="UDP-N-ACETYLENOLPYRUVOYLGLUCOSAMINE REDUCTASE"/>
    <property type="match status" value="1"/>
</dbReference>
<dbReference type="GO" id="GO:0071949">
    <property type="term" value="F:FAD binding"/>
    <property type="evidence" value="ECO:0007669"/>
    <property type="project" value="InterPro"/>
</dbReference>
<dbReference type="Pfam" id="PF02873">
    <property type="entry name" value="MurB_C"/>
    <property type="match status" value="1"/>
</dbReference>
<dbReference type="Gene3D" id="3.90.78.10">
    <property type="entry name" value="UDP-N-acetylenolpyruvoylglucosamine reductase, C-terminal domain"/>
    <property type="match status" value="1"/>
</dbReference>
<comment type="catalytic activity">
    <reaction evidence="15 16">
        <text>UDP-N-acetyl-alpha-D-muramate + NADP(+) = UDP-N-acetyl-3-O-(1-carboxyvinyl)-alpha-D-glucosamine + NADPH + H(+)</text>
        <dbReference type="Rhea" id="RHEA:12248"/>
        <dbReference type="ChEBI" id="CHEBI:15378"/>
        <dbReference type="ChEBI" id="CHEBI:57783"/>
        <dbReference type="ChEBI" id="CHEBI:58349"/>
        <dbReference type="ChEBI" id="CHEBI:68483"/>
        <dbReference type="ChEBI" id="CHEBI:70757"/>
        <dbReference type="EC" id="1.3.1.98"/>
    </reaction>
</comment>
<keyword evidence="11 16" id="KW-0573">Peptidoglycan synthesis</keyword>
<keyword evidence="8 16" id="KW-0274">FAD</keyword>
<dbReference type="InterPro" id="IPR011601">
    <property type="entry name" value="MurB_C"/>
</dbReference>
<evidence type="ECO:0000256" key="15">
    <source>
        <dbReference type="ARBA" id="ARBA00048914"/>
    </source>
</evidence>
<keyword evidence="7 16" id="KW-0285">Flavoprotein</keyword>
<evidence type="ECO:0000256" key="1">
    <source>
        <dbReference type="ARBA" id="ARBA00001974"/>
    </source>
</evidence>
<feature type="domain" description="FAD-binding PCMH-type" evidence="17">
    <location>
        <begin position="19"/>
        <end position="185"/>
    </location>
</feature>
<comment type="function">
    <text evidence="2 16">Cell wall formation.</text>
</comment>
<keyword evidence="6 16" id="KW-0132">Cell division</keyword>
<organism evidence="18 19">
    <name type="scientific">Candidatus Falkowbacteria bacterium CG1_02_37_44</name>
    <dbReference type="NCBI Taxonomy" id="1805146"/>
    <lineage>
        <taxon>Bacteria</taxon>
        <taxon>Candidatus Falkowiibacteriota</taxon>
    </lineage>
</organism>
<dbReference type="EC" id="1.3.1.98" evidence="16"/>
<dbReference type="GO" id="GO:0005829">
    <property type="term" value="C:cytosol"/>
    <property type="evidence" value="ECO:0007669"/>
    <property type="project" value="TreeGrafter"/>
</dbReference>
<keyword evidence="13 16" id="KW-0131">Cell cycle</keyword>
<dbReference type="InterPro" id="IPR003170">
    <property type="entry name" value="MurB"/>
</dbReference>
<dbReference type="GO" id="GO:0008360">
    <property type="term" value="P:regulation of cell shape"/>
    <property type="evidence" value="ECO:0007669"/>
    <property type="project" value="UniProtKB-KW"/>
</dbReference>
<accession>A0A1J4T818</accession>
<dbReference type="SUPFAM" id="SSF56194">
    <property type="entry name" value="Uridine diphospho-N-Acetylenolpyruvylglucosamine reductase, MurB, C-terminal domain"/>
    <property type="match status" value="1"/>
</dbReference>
<evidence type="ECO:0000256" key="12">
    <source>
        <dbReference type="ARBA" id="ARBA00023002"/>
    </source>
</evidence>
<dbReference type="PROSITE" id="PS51387">
    <property type="entry name" value="FAD_PCMH"/>
    <property type="match status" value="1"/>
</dbReference>
<evidence type="ECO:0000256" key="14">
    <source>
        <dbReference type="ARBA" id="ARBA00023316"/>
    </source>
</evidence>
<comment type="similarity">
    <text evidence="16">Belongs to the MurB family.</text>
</comment>
<evidence type="ECO:0000256" key="7">
    <source>
        <dbReference type="ARBA" id="ARBA00022630"/>
    </source>
</evidence>
<dbReference type="InterPro" id="IPR036318">
    <property type="entry name" value="FAD-bd_PCMH-like_sf"/>
</dbReference>